<dbReference type="EMBL" id="KV441559">
    <property type="protein sequence ID" value="OAG00616.1"/>
    <property type="molecule type" value="Genomic_DNA"/>
</dbReference>
<dbReference type="AlphaFoldDB" id="A0A177BZM9"/>
<feature type="compositionally biased region" description="Polar residues" evidence="1">
    <location>
        <begin position="174"/>
        <end position="188"/>
    </location>
</feature>
<feature type="compositionally biased region" description="Low complexity" evidence="1">
    <location>
        <begin position="123"/>
        <end position="134"/>
    </location>
</feature>
<sequence length="188" mass="20681">AFFSSTLPHQQTYPGSLRDRRTQKLFVRRLRIQVPRIAPLVSNSRYFQPIYNPSTCSLTLYTRCLPTTTSPVATLPLLARTPSPRGHPAMTASRMSRLKTLALPPKTRSLTRRPPRMALVLAPSSSNPTSTTRPAQQRSRPCCGPSSTTPTSRWARRNPTDLCASLATGPSRCSAPTSSTARTMASWS</sequence>
<keyword evidence="3" id="KW-1185">Reference proteome</keyword>
<dbReference type="RefSeq" id="XP_018030981.1">
    <property type="nucleotide sequence ID" value="XM_018183707.1"/>
</dbReference>
<gene>
    <name evidence="2" type="ORF">CC84DRAFT_1230805</name>
</gene>
<dbReference type="GeneID" id="28767193"/>
<evidence type="ECO:0000313" key="3">
    <source>
        <dbReference type="Proteomes" id="UP000077069"/>
    </source>
</evidence>
<feature type="compositionally biased region" description="Polar residues" evidence="1">
    <location>
        <begin position="135"/>
        <end position="152"/>
    </location>
</feature>
<accession>A0A177BZM9</accession>
<organism evidence="2 3">
    <name type="scientific">Paraphaeosphaeria sporulosa</name>
    <dbReference type="NCBI Taxonomy" id="1460663"/>
    <lineage>
        <taxon>Eukaryota</taxon>
        <taxon>Fungi</taxon>
        <taxon>Dikarya</taxon>
        <taxon>Ascomycota</taxon>
        <taxon>Pezizomycotina</taxon>
        <taxon>Dothideomycetes</taxon>
        <taxon>Pleosporomycetidae</taxon>
        <taxon>Pleosporales</taxon>
        <taxon>Massarineae</taxon>
        <taxon>Didymosphaeriaceae</taxon>
        <taxon>Paraphaeosphaeria</taxon>
    </lineage>
</organism>
<evidence type="ECO:0000256" key="1">
    <source>
        <dbReference type="SAM" id="MobiDB-lite"/>
    </source>
</evidence>
<protein>
    <submittedName>
        <fullName evidence="2">Uncharacterized protein</fullName>
    </submittedName>
</protein>
<name>A0A177BZM9_9PLEO</name>
<feature type="non-terminal residue" evidence="2">
    <location>
        <position position="1"/>
    </location>
</feature>
<evidence type="ECO:0000313" key="2">
    <source>
        <dbReference type="EMBL" id="OAG00616.1"/>
    </source>
</evidence>
<dbReference type="InParanoid" id="A0A177BZM9"/>
<feature type="region of interest" description="Disordered" evidence="1">
    <location>
        <begin position="120"/>
        <end position="188"/>
    </location>
</feature>
<proteinExistence type="predicted"/>
<reference evidence="2 3" key="1">
    <citation type="submission" date="2016-05" db="EMBL/GenBank/DDBJ databases">
        <title>Comparative analysis of secretome profiles of manganese(II)-oxidizing ascomycete fungi.</title>
        <authorList>
            <consortium name="DOE Joint Genome Institute"/>
            <person name="Zeiner C.A."/>
            <person name="Purvine S.O."/>
            <person name="Zink E.M."/>
            <person name="Wu S."/>
            <person name="Pasa-Tolic L."/>
            <person name="Chaput D.L."/>
            <person name="Haridas S."/>
            <person name="Grigoriev I.V."/>
            <person name="Santelli C.M."/>
            <person name="Hansel C.M."/>
        </authorList>
    </citation>
    <scope>NUCLEOTIDE SEQUENCE [LARGE SCALE GENOMIC DNA]</scope>
    <source>
        <strain evidence="2 3">AP3s5-JAC2a</strain>
    </source>
</reference>
<dbReference type="Proteomes" id="UP000077069">
    <property type="component" value="Unassembled WGS sequence"/>
</dbReference>